<proteinExistence type="predicted"/>
<dbReference type="EnsemblPlants" id="AVESA.00010b.r2.2CG0288510.1">
    <property type="protein sequence ID" value="AVESA.00010b.r2.2CG0288510.1.CDS"/>
    <property type="gene ID" value="AVESA.00010b.r2.2CG0288510"/>
</dbReference>
<keyword evidence="2" id="KW-1185">Reference proteome</keyword>
<sequence>MTPDKKPKKGKRKIRDSGERDIMDSRKAKTKDTSKVKRSKSGGTVAPLPADLRGPDTEWWYAFLSKHAELHKDAFSGGNAPVPSDEEEAFRYFFRTSRRTFDYICSIVRDDLISRPPSGLINIEGRLLSVEKQVAIAMRRLASGDSQVSVGAAFGVGQSTVSQVTWRFIESMEERARHHLAWPDQERMEDIKARLEAMSGLPNCCGAIDATHVIMTLPAVESSEDWCDPAKNYSMFLQGIVDDEMRFIDIVTGWPGSLTVSRLLKYSGFHKLCEAGKRLNGPVRVSGEDAEIREFIVGGMCYPLLPWLMTPYEGENLSAPMVNFNARQKAARMLGTRALARLKGSWRILHKVMWRPDKNKLPSIILVCCLLHNIILDCKDELLSDIRLPDHHDTGYKEENCKQENPSGKVMRETVTGHLPTFEAVLN</sequence>
<organism evidence="1 2">
    <name type="scientific">Avena sativa</name>
    <name type="common">Oat</name>
    <dbReference type="NCBI Taxonomy" id="4498"/>
    <lineage>
        <taxon>Eukaryota</taxon>
        <taxon>Viridiplantae</taxon>
        <taxon>Streptophyta</taxon>
        <taxon>Embryophyta</taxon>
        <taxon>Tracheophyta</taxon>
        <taxon>Spermatophyta</taxon>
        <taxon>Magnoliopsida</taxon>
        <taxon>Liliopsida</taxon>
        <taxon>Poales</taxon>
        <taxon>Poaceae</taxon>
        <taxon>BOP clade</taxon>
        <taxon>Pooideae</taxon>
        <taxon>Poodae</taxon>
        <taxon>Poeae</taxon>
        <taxon>Poeae Chloroplast Group 1 (Aveneae type)</taxon>
        <taxon>Aveninae</taxon>
        <taxon>Avena</taxon>
    </lineage>
</organism>
<dbReference type="Proteomes" id="UP001732700">
    <property type="component" value="Chromosome 2C"/>
</dbReference>
<reference evidence="1" key="2">
    <citation type="submission" date="2025-09" db="UniProtKB">
        <authorList>
            <consortium name="EnsemblPlants"/>
        </authorList>
    </citation>
    <scope>IDENTIFICATION</scope>
</reference>
<evidence type="ECO:0000313" key="2">
    <source>
        <dbReference type="Proteomes" id="UP001732700"/>
    </source>
</evidence>
<reference evidence="1" key="1">
    <citation type="submission" date="2021-05" db="EMBL/GenBank/DDBJ databases">
        <authorList>
            <person name="Scholz U."/>
            <person name="Mascher M."/>
            <person name="Fiebig A."/>
        </authorList>
    </citation>
    <scope>NUCLEOTIDE SEQUENCE [LARGE SCALE GENOMIC DNA]</scope>
</reference>
<protein>
    <submittedName>
        <fullName evidence="1">Uncharacterized protein</fullName>
    </submittedName>
</protein>
<name>A0ACD5UNG8_AVESA</name>
<evidence type="ECO:0000313" key="1">
    <source>
        <dbReference type="EnsemblPlants" id="AVESA.00010b.r2.2CG0288510.1.CDS"/>
    </source>
</evidence>
<accession>A0ACD5UNG8</accession>